<feature type="compositionally biased region" description="Low complexity" evidence="1">
    <location>
        <begin position="571"/>
        <end position="588"/>
    </location>
</feature>
<dbReference type="WBParaSite" id="Smp_152430.1">
    <property type="protein sequence ID" value="Smp_152430.1"/>
    <property type="gene ID" value="Smp_152430"/>
</dbReference>
<dbReference type="InParanoid" id="A0A3Q0KQ32"/>
<feature type="region of interest" description="Disordered" evidence="1">
    <location>
        <begin position="702"/>
        <end position="745"/>
    </location>
</feature>
<feature type="compositionally biased region" description="Low complexity" evidence="1">
    <location>
        <begin position="1050"/>
        <end position="1067"/>
    </location>
</feature>
<accession>A0A3Q0KQ32</accession>
<evidence type="ECO:0000256" key="1">
    <source>
        <dbReference type="SAM" id="MobiDB-lite"/>
    </source>
</evidence>
<dbReference type="GO" id="GO:0005634">
    <property type="term" value="C:nucleus"/>
    <property type="evidence" value="ECO:0007669"/>
    <property type="project" value="InterPro"/>
</dbReference>
<feature type="region of interest" description="Disordered" evidence="1">
    <location>
        <begin position="812"/>
        <end position="853"/>
    </location>
</feature>
<dbReference type="AlphaFoldDB" id="A0A3Q0KQ32"/>
<feature type="compositionally biased region" description="Low complexity" evidence="1">
    <location>
        <begin position="812"/>
        <end position="828"/>
    </location>
</feature>
<evidence type="ECO:0000259" key="2">
    <source>
        <dbReference type="PROSITE" id="PS51080"/>
    </source>
</evidence>
<name>A0A3Q0KQ32_SCHMA</name>
<reference evidence="3" key="1">
    <citation type="journal article" date="2012" name="PLoS Negl. Trop. Dis.">
        <title>A systematically improved high quality genome and transcriptome of the human blood fluke Schistosoma mansoni.</title>
        <authorList>
            <person name="Protasio A.V."/>
            <person name="Tsai I.J."/>
            <person name="Babbage A."/>
            <person name="Nichol S."/>
            <person name="Hunt M."/>
            <person name="Aslett M.A."/>
            <person name="De Silva N."/>
            <person name="Velarde G.S."/>
            <person name="Anderson T.J."/>
            <person name="Clark R.C."/>
            <person name="Davidson C."/>
            <person name="Dillon G.P."/>
            <person name="Holroyd N.E."/>
            <person name="LoVerde P.T."/>
            <person name="Lloyd C."/>
            <person name="McQuillan J."/>
            <person name="Oliveira G."/>
            <person name="Otto T.D."/>
            <person name="Parker-Manuel S.J."/>
            <person name="Quail M.A."/>
            <person name="Wilson R.A."/>
            <person name="Zerlotini A."/>
            <person name="Dunne D.W."/>
            <person name="Berriman M."/>
        </authorList>
    </citation>
    <scope>NUCLEOTIDE SEQUENCE [LARGE SCALE GENOMIC DNA]</scope>
    <source>
        <strain evidence="3">Puerto Rican</strain>
    </source>
</reference>
<dbReference type="GO" id="GO:0003700">
    <property type="term" value="F:DNA-binding transcription factor activity"/>
    <property type="evidence" value="ECO:0007669"/>
    <property type="project" value="InterPro"/>
</dbReference>
<dbReference type="InterPro" id="IPR020604">
    <property type="entry name" value="CTF/NFI_DNA-bd-dom"/>
</dbReference>
<evidence type="ECO:0000313" key="4">
    <source>
        <dbReference type="WBParaSite" id="Smp_152430.1"/>
    </source>
</evidence>
<feature type="compositionally biased region" description="Low complexity" evidence="1">
    <location>
        <begin position="542"/>
        <end position="557"/>
    </location>
</feature>
<organism evidence="3 4">
    <name type="scientific">Schistosoma mansoni</name>
    <name type="common">Blood fluke</name>
    <dbReference type="NCBI Taxonomy" id="6183"/>
    <lineage>
        <taxon>Eukaryota</taxon>
        <taxon>Metazoa</taxon>
        <taxon>Spiralia</taxon>
        <taxon>Lophotrochozoa</taxon>
        <taxon>Platyhelminthes</taxon>
        <taxon>Trematoda</taxon>
        <taxon>Digenea</taxon>
        <taxon>Strigeidida</taxon>
        <taxon>Schistosomatoidea</taxon>
        <taxon>Schistosomatidae</taxon>
        <taxon>Schistosoma</taxon>
    </lineage>
</organism>
<dbReference type="STRING" id="6183.A0A3Q0KQ32"/>
<protein>
    <submittedName>
        <fullName evidence="4">CTF/NF-I domain-containing protein</fullName>
    </submittedName>
</protein>
<sequence length="1538" mass="167965">MEPNNINVKPEPLFSNLSTGVVYPLSIHDPGNNQLSPSCTVLQDDSFTNSNSIRKLSVGFALNDSDKLDTSTTVCLSSQTKAEFYPESDKSNHNSFSSSTDSNTKPLSVHCAEDSSNVFSAQSSLPSLSSEFQVPNLPNECSHKLPVHAAAKPSEALFVRALIGRCKRIAPLWFRGVSSMRERNREENRRMACNSGQSQSDWSLIALKIGEMNAGSETDAVSNLLKKLYKELPSDSVFWFLKCWLGSEDTLNDPHSCVISRGDAKGRMRRIDGGKGSDKVWRLDTIVGMLYHGLPMSSTDTNIMVHTCDHELCVRPQHIRFRASSVALVVVLKALAQAGYTIIPPSIAANSEGIAPNVPDEYVDVFGPFSIEQLQQYRSENLNPANESISKLTLSASDRDLIDLVPVIKDALQKSETSMTITTGSMNLNRANSFPNSYLSYGYLKSHKSDSLHESLTMTTTINNYSLNTMNYSKQQSPIHQHSMNEFNCSTATTTATTAAAMLSSTNMNTSIQSYNDSKDYNGGIHHFKSERSNLKRPRPISPSSFPSSPAKNSYHHYYSSSSPPLLISGIPFSSNSNSNSNSNNNNNTNPRISQVHPQIRRPSDSTLLTNGNISSLISNNSVSNNTSSAFYTFSTHDNSALSRSLQCGNVIPNATTSTTTTITTNTNVTTSMVNSTSNSLLPHTSNSLVSRSIKNDQDQSMFHHHHHQHHHHFHSDQSLVQRQHQEGEEEDDDDGDDDHSTSPFLLQSCTTMQQQQQRHCNLNKDSTFLCSQPYLGLIVNDGSMNGLHLYPSSVNNNNTINTTNNNSNINTTVSWMNSSNYSSSGKSTPRQPAKKRPEARTPTIDGSLDGENLLSYPLSNSLTSTVSTMTTSTTTGLCNFDDSHTHLSTTSITSTESTTNTFMVHHKSPFVPVHSRIGRPNSTELIPTSINYINNDPGSHCLSSFTTTMTINNSSKKQISDKYQTITNANINFSSTHHNTNNHDVVEDVDDDDEGEMDQELVDIMVARNTASTVSNFSSYSSSSNLHNTFKPQIGHNQIHPLLLNYNNNNNRDNNNNNINNRQDLLNSDEIGSTSPNGRRVIAAIVAALANVSESPLMMESSTPVNNSRRSVSACSLPHFDGNTFNEDSIDLFSHPNYHHQNPNNHNNGNFITNIHPNPTGQSIKNHSLNGGNNEWNTSNKLMTKKSLRLGIGDEQPLTPPPPKLMSSTSSSSSSSKKLTPLSGSLIKTITTTSTSFTDDHTTLDIIPKLSPNVNCTMNDDDDNNNMNNIDEYNLNRKNSSPQESSMQELASLLRNSPASGISQELIDMLANMAQQYGMQQSRTGSRASRPSSQVAQRFYRSLVNGSVCGSPFPITPVGSSSSSTFNFLHTPNSCGGVSGVSVGGIVTCEQNNNITPLSYCHQTNGLTTTTDNNSSNYSMLPTNHLHSLSFTPLSIDDLDSSSSLQILPTCTNHELLLTNNRNCTNQCAILNHHHCSSSPSSSSSSQFISSSSSSSSSSLSSSSSTISSFNSHVNNNNNNSNTVPISSTVSAFSLQN</sequence>
<feature type="region of interest" description="Disordered" evidence="1">
    <location>
        <begin position="1050"/>
        <end position="1073"/>
    </location>
</feature>
<feature type="compositionally biased region" description="Basic residues" evidence="1">
    <location>
        <begin position="703"/>
        <end position="714"/>
    </location>
</feature>
<feature type="region of interest" description="Disordered" evidence="1">
    <location>
        <begin position="1158"/>
        <end position="1180"/>
    </location>
</feature>
<feature type="region of interest" description="Disordered" evidence="1">
    <location>
        <begin position="571"/>
        <end position="607"/>
    </location>
</feature>
<feature type="compositionally biased region" description="Acidic residues" evidence="1">
    <location>
        <begin position="728"/>
        <end position="738"/>
    </location>
</feature>
<feature type="domain" description="CTF/NF-I" evidence="2">
    <location>
        <begin position="143"/>
        <end position="345"/>
    </location>
</feature>
<feature type="compositionally biased region" description="Low complexity" evidence="1">
    <location>
        <begin position="1206"/>
        <end position="1221"/>
    </location>
</feature>
<feature type="region of interest" description="Disordered" evidence="1">
    <location>
        <begin position="1193"/>
        <end position="1221"/>
    </location>
</feature>
<dbReference type="Proteomes" id="UP000008854">
    <property type="component" value="Unassembled WGS sequence"/>
</dbReference>
<proteinExistence type="predicted"/>
<feature type="region of interest" description="Disordered" evidence="1">
    <location>
        <begin position="523"/>
        <end position="557"/>
    </location>
</feature>
<dbReference type="PROSITE" id="PS51080">
    <property type="entry name" value="CTF_NFI_2"/>
    <property type="match status" value="1"/>
</dbReference>
<keyword evidence="3" id="KW-1185">Reference proteome</keyword>
<evidence type="ECO:0000313" key="3">
    <source>
        <dbReference type="Proteomes" id="UP000008854"/>
    </source>
</evidence>
<reference evidence="4" key="2">
    <citation type="submission" date="2018-12" db="UniProtKB">
        <authorList>
            <consortium name="WormBaseParasite"/>
        </authorList>
    </citation>
    <scope>IDENTIFICATION</scope>
    <source>
        <strain evidence="4">Puerto Rican</strain>
    </source>
</reference>